<dbReference type="InParanoid" id="E9FVX0"/>
<feature type="chain" id="PRO_5003240373" evidence="1">
    <location>
        <begin position="22"/>
        <end position="53"/>
    </location>
</feature>
<dbReference type="AlphaFoldDB" id="E9FVX0"/>
<dbReference type="KEGG" id="dpx:DAPPUDRAFT_233845"/>
<dbReference type="Proteomes" id="UP000000305">
    <property type="component" value="Unassembled WGS sequence"/>
</dbReference>
<reference evidence="2 3" key="1">
    <citation type="journal article" date="2011" name="Science">
        <title>The ecoresponsive genome of Daphnia pulex.</title>
        <authorList>
            <person name="Colbourne J.K."/>
            <person name="Pfrender M.E."/>
            <person name="Gilbert D."/>
            <person name="Thomas W.K."/>
            <person name="Tucker A."/>
            <person name="Oakley T.H."/>
            <person name="Tokishita S."/>
            <person name="Aerts A."/>
            <person name="Arnold G.J."/>
            <person name="Basu M.K."/>
            <person name="Bauer D.J."/>
            <person name="Caceres C.E."/>
            <person name="Carmel L."/>
            <person name="Casola C."/>
            <person name="Choi J.H."/>
            <person name="Detter J.C."/>
            <person name="Dong Q."/>
            <person name="Dusheyko S."/>
            <person name="Eads B.D."/>
            <person name="Frohlich T."/>
            <person name="Geiler-Samerotte K.A."/>
            <person name="Gerlach D."/>
            <person name="Hatcher P."/>
            <person name="Jogdeo S."/>
            <person name="Krijgsveld J."/>
            <person name="Kriventseva E.V."/>
            <person name="Kultz D."/>
            <person name="Laforsch C."/>
            <person name="Lindquist E."/>
            <person name="Lopez J."/>
            <person name="Manak J.R."/>
            <person name="Muller J."/>
            <person name="Pangilinan J."/>
            <person name="Patwardhan R.P."/>
            <person name="Pitluck S."/>
            <person name="Pritham E.J."/>
            <person name="Rechtsteiner A."/>
            <person name="Rho M."/>
            <person name="Rogozin I.B."/>
            <person name="Sakarya O."/>
            <person name="Salamov A."/>
            <person name="Schaack S."/>
            <person name="Shapiro H."/>
            <person name="Shiga Y."/>
            <person name="Skalitzky C."/>
            <person name="Smith Z."/>
            <person name="Souvorov A."/>
            <person name="Sung W."/>
            <person name="Tang Z."/>
            <person name="Tsuchiya D."/>
            <person name="Tu H."/>
            <person name="Vos H."/>
            <person name="Wang M."/>
            <person name="Wolf Y.I."/>
            <person name="Yamagata H."/>
            <person name="Yamada T."/>
            <person name="Ye Y."/>
            <person name="Shaw J.R."/>
            <person name="Andrews J."/>
            <person name="Crease T.J."/>
            <person name="Tang H."/>
            <person name="Lucas S.M."/>
            <person name="Robertson H.M."/>
            <person name="Bork P."/>
            <person name="Koonin E.V."/>
            <person name="Zdobnov E.M."/>
            <person name="Grigoriev I.V."/>
            <person name="Lynch M."/>
            <person name="Boore J.L."/>
        </authorList>
    </citation>
    <scope>NUCLEOTIDE SEQUENCE [LARGE SCALE GENOMIC DNA]</scope>
</reference>
<keyword evidence="3" id="KW-1185">Reference proteome</keyword>
<name>E9FVX0_DAPPU</name>
<accession>E9FVX0</accession>
<organism evidence="2 3">
    <name type="scientific">Daphnia pulex</name>
    <name type="common">Water flea</name>
    <dbReference type="NCBI Taxonomy" id="6669"/>
    <lineage>
        <taxon>Eukaryota</taxon>
        <taxon>Metazoa</taxon>
        <taxon>Ecdysozoa</taxon>
        <taxon>Arthropoda</taxon>
        <taxon>Crustacea</taxon>
        <taxon>Branchiopoda</taxon>
        <taxon>Diplostraca</taxon>
        <taxon>Cladocera</taxon>
        <taxon>Anomopoda</taxon>
        <taxon>Daphniidae</taxon>
        <taxon>Daphnia</taxon>
    </lineage>
</organism>
<evidence type="ECO:0000313" key="2">
    <source>
        <dbReference type="EMBL" id="EFX88625.1"/>
    </source>
</evidence>
<proteinExistence type="predicted"/>
<protein>
    <submittedName>
        <fullName evidence="2">Uncharacterized protein</fullName>
    </submittedName>
</protein>
<dbReference type="HOGENOM" id="CLU_206128_0_0_1"/>
<gene>
    <name evidence="2" type="ORF">DAPPUDRAFT_233845</name>
</gene>
<evidence type="ECO:0000313" key="3">
    <source>
        <dbReference type="Proteomes" id="UP000000305"/>
    </source>
</evidence>
<evidence type="ECO:0000256" key="1">
    <source>
        <dbReference type="SAM" id="SignalP"/>
    </source>
</evidence>
<keyword evidence="1" id="KW-0732">Signal</keyword>
<dbReference type="EMBL" id="GL732525">
    <property type="protein sequence ID" value="EFX88625.1"/>
    <property type="molecule type" value="Genomic_DNA"/>
</dbReference>
<feature type="signal peptide" evidence="1">
    <location>
        <begin position="1"/>
        <end position="21"/>
    </location>
</feature>
<sequence>MQLNIILKFAILFTLLTSSIAGSNTMRSPEENVDNVIPFIAIGGPSNCPANPI</sequence>